<sequence>MIAGLAARLEGLAAAGQTITYGALARELAVPGPGAIARLTTALEALMAEDAAQGRPFRAAVCCGRLGGGLPAPGFFDAARRLGRDPAPDLAGFVAAERAALRNR</sequence>
<accession>C8S3X5</accession>
<dbReference type="EMBL" id="ACYY01000021">
    <property type="protein sequence ID" value="EEW24344.1"/>
    <property type="molecule type" value="Genomic_DNA"/>
</dbReference>
<evidence type="ECO:0000313" key="1">
    <source>
        <dbReference type="EMBL" id="EEW24344.1"/>
    </source>
</evidence>
<dbReference type="AlphaFoldDB" id="C8S3X5"/>
<organism evidence="1 2">
    <name type="scientific">Rhodobacter ferrooxidans</name>
    <dbReference type="NCBI Taxonomy" id="371731"/>
    <lineage>
        <taxon>Bacteria</taxon>
        <taxon>Pseudomonadati</taxon>
        <taxon>Pseudomonadota</taxon>
        <taxon>Alphaproteobacteria</taxon>
        <taxon>Rhodobacterales</taxon>
        <taxon>Rhodobacter group</taxon>
        <taxon>Rhodobacter</taxon>
    </lineage>
</organism>
<reference evidence="1 2" key="1">
    <citation type="submission" date="2009-08" db="EMBL/GenBank/DDBJ databases">
        <title>The draft genome of Rhodobacter sp. SW2.</title>
        <authorList>
            <consortium name="US DOE Joint Genome Institute (JGI-PGF)"/>
            <person name="Lucas S."/>
            <person name="Copeland A."/>
            <person name="Lapidus A."/>
            <person name="Glavina del Rio T."/>
            <person name="Tice H."/>
            <person name="Bruce D."/>
            <person name="Goodwin L."/>
            <person name="Pitluck S."/>
            <person name="Larimer F."/>
            <person name="Land M.L."/>
            <person name="Hauser L."/>
            <person name="Emerson D."/>
        </authorList>
    </citation>
    <scope>NUCLEOTIDE SEQUENCE [LARGE SCALE GENOMIC DNA]</scope>
    <source>
        <strain evidence="1 2">SW2</strain>
    </source>
</reference>
<protein>
    <recommendedName>
        <fullName evidence="3">Methylated-DNA-[protein]-cysteine S-methyltransferase DNA binding domain-containing protein</fullName>
    </recommendedName>
</protein>
<dbReference type="RefSeq" id="WP_008031938.1">
    <property type="nucleotide sequence ID" value="NZ_ACYY01000021.1"/>
</dbReference>
<name>C8S3X5_9RHOB</name>
<evidence type="ECO:0008006" key="3">
    <source>
        <dbReference type="Google" id="ProtNLM"/>
    </source>
</evidence>
<gene>
    <name evidence="1" type="ORF">Rsw2DRAFT_2753</name>
</gene>
<proteinExistence type="predicted"/>
<keyword evidence="2" id="KW-1185">Reference proteome</keyword>
<dbReference type="STRING" id="371731.Rsw2DRAFT_2753"/>
<comment type="caution">
    <text evidence="1">The sequence shown here is derived from an EMBL/GenBank/DDBJ whole genome shotgun (WGS) entry which is preliminary data.</text>
</comment>
<evidence type="ECO:0000313" key="2">
    <source>
        <dbReference type="Proteomes" id="UP000010121"/>
    </source>
</evidence>
<dbReference type="eggNOG" id="COG0694">
    <property type="taxonomic scope" value="Bacteria"/>
</dbReference>
<dbReference type="Proteomes" id="UP000010121">
    <property type="component" value="Unassembled WGS sequence"/>
</dbReference>